<gene>
    <name evidence="2" type="ORF">NCTC3166_01540</name>
</gene>
<evidence type="ECO:0000313" key="3">
    <source>
        <dbReference type="Proteomes" id="UP000270025"/>
    </source>
</evidence>
<accession>A0A447Z655</accession>
<keyword evidence="3" id="KW-1185">Reference proteome</keyword>
<dbReference type="Proteomes" id="UP000270025">
    <property type="component" value="Chromosome"/>
</dbReference>
<dbReference type="RefSeq" id="WP_126404705.1">
    <property type="nucleotide sequence ID" value="NZ_LR134266.1"/>
</dbReference>
<evidence type="ECO:0000256" key="1">
    <source>
        <dbReference type="SAM" id="MobiDB-lite"/>
    </source>
</evidence>
<protein>
    <submittedName>
        <fullName evidence="2">Cystathionine gamma-synthase</fullName>
    </submittedName>
</protein>
<dbReference type="KEGG" id="svf:NCTC3166_01540"/>
<dbReference type="EMBL" id="LR134266">
    <property type="protein sequence ID" value="VED67707.1"/>
    <property type="molecule type" value="Genomic_DNA"/>
</dbReference>
<reference evidence="2 3" key="1">
    <citation type="submission" date="2018-12" db="EMBL/GenBank/DDBJ databases">
        <authorList>
            <consortium name="Pathogen Informatics"/>
        </authorList>
    </citation>
    <scope>NUCLEOTIDE SEQUENCE [LARGE SCALE GENOMIC DNA]</scope>
    <source>
        <strain evidence="2 3">NCTC3166</strain>
    </source>
</reference>
<feature type="compositionally biased region" description="Basic and acidic residues" evidence="1">
    <location>
        <begin position="85"/>
        <end position="110"/>
    </location>
</feature>
<dbReference type="AlphaFoldDB" id="A0A447Z655"/>
<organism evidence="2 3">
    <name type="scientific">Streptococcus viridans</name>
    <dbReference type="NCBI Taxonomy" id="78535"/>
    <lineage>
        <taxon>Bacteria</taxon>
        <taxon>Bacillati</taxon>
        <taxon>Bacillota</taxon>
        <taxon>Bacilli</taxon>
        <taxon>Lactobacillales</taxon>
        <taxon>Streptococcaceae</taxon>
        <taxon>Streptococcus</taxon>
    </lineage>
</organism>
<feature type="region of interest" description="Disordered" evidence="1">
    <location>
        <begin position="65"/>
        <end position="152"/>
    </location>
</feature>
<evidence type="ECO:0000313" key="2">
    <source>
        <dbReference type="EMBL" id="VED67707.1"/>
    </source>
</evidence>
<proteinExistence type="predicted"/>
<name>A0A447Z655_9STRE</name>
<sequence>MTDKQFPQVADDELMLTQMPHMNLYDDGDFISNILGEYTDKNYLEWEPIATGKVAEQPYQKNLQKSLQKPFEVPTKSRRQPMTPDFKEPVDKKSPANRYAEEAREAARADLKKKRTAPYLTADIASKPNRKKFTPSFMPKVKPTAPFQKENPGELIKYGERLKQEQLILLEGAEERPVQESHQEVKPKKNNYDFLKKSQIYNKDQQNISTRPIKQELNVTNLD</sequence>